<evidence type="ECO:0000313" key="1">
    <source>
        <dbReference type="EMBL" id="KAL2799067.1"/>
    </source>
</evidence>
<dbReference type="EMBL" id="JBFTWV010000009">
    <property type="protein sequence ID" value="KAL2799067.1"/>
    <property type="molecule type" value="Genomic_DNA"/>
</dbReference>
<proteinExistence type="predicted"/>
<gene>
    <name evidence="1" type="ORF">BJX66DRAFT_293854</name>
</gene>
<name>A0ABR4GJC9_9EURO</name>
<sequence length="87" mass="10063">MFSTSKLNLPYDQSPDLSPSHHYPQLLRYPFLSSFSTFFISHLSFDHVQPTFLPSLLSYSRLLAPRDIGRDSEIYICFQLLSSMSND</sequence>
<protein>
    <submittedName>
        <fullName evidence="1">Uncharacterized protein</fullName>
    </submittedName>
</protein>
<accession>A0ABR4GJC9</accession>
<organism evidence="1 2">
    <name type="scientific">Aspergillus keveii</name>
    <dbReference type="NCBI Taxonomy" id="714993"/>
    <lineage>
        <taxon>Eukaryota</taxon>
        <taxon>Fungi</taxon>
        <taxon>Dikarya</taxon>
        <taxon>Ascomycota</taxon>
        <taxon>Pezizomycotina</taxon>
        <taxon>Eurotiomycetes</taxon>
        <taxon>Eurotiomycetidae</taxon>
        <taxon>Eurotiales</taxon>
        <taxon>Aspergillaceae</taxon>
        <taxon>Aspergillus</taxon>
        <taxon>Aspergillus subgen. Nidulantes</taxon>
    </lineage>
</organism>
<reference evidence="1 2" key="1">
    <citation type="submission" date="2024-07" db="EMBL/GenBank/DDBJ databases">
        <title>Section-level genome sequencing and comparative genomics of Aspergillus sections Usti and Cavernicolus.</title>
        <authorList>
            <consortium name="Lawrence Berkeley National Laboratory"/>
            <person name="Nybo J.L."/>
            <person name="Vesth T.C."/>
            <person name="Theobald S."/>
            <person name="Frisvad J.C."/>
            <person name="Larsen T.O."/>
            <person name="Kjaerboelling I."/>
            <person name="Rothschild-Mancinelli K."/>
            <person name="Lyhne E.K."/>
            <person name="Kogle M.E."/>
            <person name="Barry K."/>
            <person name="Clum A."/>
            <person name="Na H."/>
            <person name="Ledsgaard L."/>
            <person name="Lin J."/>
            <person name="Lipzen A."/>
            <person name="Kuo A."/>
            <person name="Riley R."/>
            <person name="Mondo S."/>
            <person name="Labutti K."/>
            <person name="Haridas S."/>
            <person name="Pangalinan J."/>
            <person name="Salamov A.A."/>
            <person name="Simmons B.A."/>
            <person name="Magnuson J.K."/>
            <person name="Chen J."/>
            <person name="Drula E."/>
            <person name="Henrissat B."/>
            <person name="Wiebenga A."/>
            <person name="Lubbers R.J."/>
            <person name="Gomes A.C."/>
            <person name="Makela M.R."/>
            <person name="Stajich J."/>
            <person name="Grigoriev I.V."/>
            <person name="Mortensen U.H."/>
            <person name="De Vries R.P."/>
            <person name="Baker S.E."/>
            <person name="Andersen M.R."/>
        </authorList>
    </citation>
    <scope>NUCLEOTIDE SEQUENCE [LARGE SCALE GENOMIC DNA]</scope>
    <source>
        <strain evidence="1 2">CBS 209.92</strain>
    </source>
</reference>
<dbReference type="Proteomes" id="UP001610563">
    <property type="component" value="Unassembled WGS sequence"/>
</dbReference>
<keyword evidence="2" id="KW-1185">Reference proteome</keyword>
<evidence type="ECO:0000313" key="2">
    <source>
        <dbReference type="Proteomes" id="UP001610563"/>
    </source>
</evidence>
<comment type="caution">
    <text evidence="1">The sequence shown here is derived from an EMBL/GenBank/DDBJ whole genome shotgun (WGS) entry which is preliminary data.</text>
</comment>